<comment type="caution">
    <text evidence="2">The sequence shown here is derived from an EMBL/GenBank/DDBJ whole genome shotgun (WGS) entry which is preliminary data.</text>
</comment>
<proteinExistence type="predicted"/>
<evidence type="ECO:0000313" key="2">
    <source>
        <dbReference type="EMBL" id="KAK2910967.1"/>
    </source>
</evidence>
<name>A0AA88TXJ5_9TELE</name>
<keyword evidence="3" id="KW-1185">Reference proteome</keyword>
<evidence type="ECO:0000313" key="3">
    <source>
        <dbReference type="Proteomes" id="UP001187343"/>
    </source>
</evidence>
<accession>A0AA88TXJ5</accession>
<gene>
    <name evidence="2" type="ORF">Q8A67_003100</name>
</gene>
<dbReference type="EMBL" id="JAUYZG010000003">
    <property type="protein sequence ID" value="KAK2910967.1"/>
    <property type="molecule type" value="Genomic_DNA"/>
</dbReference>
<evidence type="ECO:0000256" key="1">
    <source>
        <dbReference type="SAM" id="MobiDB-lite"/>
    </source>
</evidence>
<dbReference type="Proteomes" id="UP001187343">
    <property type="component" value="Unassembled WGS sequence"/>
</dbReference>
<reference evidence="2" key="1">
    <citation type="submission" date="2023-08" db="EMBL/GenBank/DDBJ databases">
        <title>Chromosome-level Genome Assembly of mud carp (Cirrhinus molitorella).</title>
        <authorList>
            <person name="Liu H."/>
        </authorList>
    </citation>
    <scope>NUCLEOTIDE SEQUENCE</scope>
    <source>
        <strain evidence="2">Prfri</strain>
        <tissue evidence="2">Muscle</tissue>
    </source>
</reference>
<feature type="region of interest" description="Disordered" evidence="1">
    <location>
        <begin position="1"/>
        <end position="20"/>
    </location>
</feature>
<protein>
    <submittedName>
        <fullName evidence="2">Uncharacterized protein</fullName>
    </submittedName>
</protein>
<feature type="compositionally biased region" description="Polar residues" evidence="1">
    <location>
        <begin position="9"/>
        <end position="20"/>
    </location>
</feature>
<dbReference type="AlphaFoldDB" id="A0AA88TXJ5"/>
<sequence length="74" mass="8405">MAFAKAVQPNFNPQDIQQTAGNPVLSERSTHLYQVITDVADCILPLNMVWVKLSFLSTYIRKMHTESVCHTSMH</sequence>
<organism evidence="2 3">
    <name type="scientific">Cirrhinus molitorella</name>
    <name type="common">mud carp</name>
    <dbReference type="NCBI Taxonomy" id="172907"/>
    <lineage>
        <taxon>Eukaryota</taxon>
        <taxon>Metazoa</taxon>
        <taxon>Chordata</taxon>
        <taxon>Craniata</taxon>
        <taxon>Vertebrata</taxon>
        <taxon>Euteleostomi</taxon>
        <taxon>Actinopterygii</taxon>
        <taxon>Neopterygii</taxon>
        <taxon>Teleostei</taxon>
        <taxon>Ostariophysi</taxon>
        <taxon>Cypriniformes</taxon>
        <taxon>Cyprinidae</taxon>
        <taxon>Labeoninae</taxon>
        <taxon>Labeonini</taxon>
        <taxon>Cirrhinus</taxon>
    </lineage>
</organism>